<dbReference type="Gene3D" id="3.40.225.10">
    <property type="entry name" value="Class II aldolase/adducin N-terminal domain"/>
    <property type="match status" value="1"/>
</dbReference>
<reference evidence="4 5" key="1">
    <citation type="submission" date="2018-07" db="EMBL/GenBank/DDBJ databases">
        <title>Genomic and Epidemiologic Investigation of an Indolent Hospital Outbreak.</title>
        <authorList>
            <person name="Johnson R.C."/>
            <person name="Deming C."/>
            <person name="Conlan S."/>
            <person name="Zellmer C.J."/>
            <person name="Michelin A.V."/>
            <person name="Lee-Lin S."/>
            <person name="Thomas P.J."/>
            <person name="Park M."/>
            <person name="Weingarten R.A."/>
            <person name="Less J."/>
            <person name="Dekker J.P."/>
            <person name="Frank K.M."/>
            <person name="Musser K.A."/>
            <person name="Mcquiston J.R."/>
            <person name="Henderson D.K."/>
            <person name="Lau A.F."/>
            <person name="Palmore T.N."/>
            <person name="Segre J.A."/>
        </authorList>
    </citation>
    <scope>NUCLEOTIDE SEQUENCE [LARGE SCALE GENOMIC DNA]</scope>
    <source>
        <strain evidence="4 5">SK-CDC1_0717</strain>
    </source>
</reference>
<organism evidence="4 5">
    <name type="scientific">Sphingomonas koreensis</name>
    <dbReference type="NCBI Taxonomy" id="93064"/>
    <lineage>
        <taxon>Bacteria</taxon>
        <taxon>Pseudomonadati</taxon>
        <taxon>Pseudomonadota</taxon>
        <taxon>Alphaproteobacteria</taxon>
        <taxon>Sphingomonadales</taxon>
        <taxon>Sphingomonadaceae</taxon>
        <taxon>Sphingomonas</taxon>
    </lineage>
</organism>
<dbReference type="InterPro" id="IPR050197">
    <property type="entry name" value="Aldolase_class_II_sugar_metab"/>
</dbReference>
<dbReference type="SMART" id="SM01007">
    <property type="entry name" value="Aldolase_II"/>
    <property type="match status" value="1"/>
</dbReference>
<protein>
    <submittedName>
        <fullName evidence="4">Class II aldolase/adducin family protein</fullName>
    </submittedName>
</protein>
<comment type="caution">
    <text evidence="4">The sequence shown here is derived from an EMBL/GenBank/DDBJ whole genome shotgun (WGS) entry which is preliminary data.</text>
</comment>
<dbReference type="PANTHER" id="PTHR22789">
    <property type="entry name" value="FUCULOSE PHOSPHATE ALDOLASE"/>
    <property type="match status" value="1"/>
</dbReference>
<gene>
    <name evidence="4" type="ORF">DAH66_17350</name>
</gene>
<dbReference type="AlphaFoldDB" id="A0A430G075"/>
<evidence type="ECO:0000313" key="4">
    <source>
        <dbReference type="EMBL" id="RSY79335.1"/>
    </source>
</evidence>
<dbReference type="EMBL" id="QQYZ01000020">
    <property type="protein sequence ID" value="RSY79335.1"/>
    <property type="molecule type" value="Genomic_DNA"/>
</dbReference>
<dbReference type="GO" id="GO:0046872">
    <property type="term" value="F:metal ion binding"/>
    <property type="evidence" value="ECO:0007669"/>
    <property type="project" value="UniProtKB-KW"/>
</dbReference>
<dbReference type="PANTHER" id="PTHR22789:SF0">
    <property type="entry name" value="3-OXO-TETRONATE 4-PHOSPHATE DECARBOXYLASE-RELATED"/>
    <property type="match status" value="1"/>
</dbReference>
<dbReference type="GO" id="GO:0005829">
    <property type="term" value="C:cytosol"/>
    <property type="evidence" value="ECO:0007669"/>
    <property type="project" value="TreeGrafter"/>
</dbReference>
<name>A0A430G075_9SPHN</name>
<dbReference type="InterPro" id="IPR001303">
    <property type="entry name" value="Aldolase_II/adducin_N"/>
</dbReference>
<sequence length="222" mass="23759">MSAATPTNAQQEQVRQAARALARAGLVHAYGHCSLRLDTGSFLVCAALPMGAITSEPGTVVSISGLLPDGVLGEVRIHQAIYARRPDVNAVCRIMPPALMSLSTQGIVPRPRHGIGAYFAPQPALWDDVRLLRDDAAAARLAKQLDGGTAIVMRGNGAVAVADGLPKAVTLSWFLEDMARVERDVRMMGCDPERGLLDEDEVVARQVFAGGVVERMWQHLTT</sequence>
<evidence type="ECO:0000259" key="3">
    <source>
        <dbReference type="SMART" id="SM01007"/>
    </source>
</evidence>
<accession>A0A430G075</accession>
<dbReference type="SUPFAM" id="SSF53639">
    <property type="entry name" value="AraD/HMP-PK domain-like"/>
    <property type="match status" value="1"/>
</dbReference>
<evidence type="ECO:0000313" key="5">
    <source>
        <dbReference type="Proteomes" id="UP000287746"/>
    </source>
</evidence>
<feature type="domain" description="Class II aldolase/adducin N-terminal" evidence="3">
    <location>
        <begin position="12"/>
        <end position="183"/>
    </location>
</feature>
<keyword evidence="2" id="KW-0456">Lyase</keyword>
<dbReference type="Proteomes" id="UP000287746">
    <property type="component" value="Unassembled WGS sequence"/>
</dbReference>
<proteinExistence type="predicted"/>
<dbReference type="InterPro" id="IPR036409">
    <property type="entry name" value="Aldolase_II/adducin_N_sf"/>
</dbReference>
<keyword evidence="1" id="KW-0479">Metal-binding</keyword>
<dbReference type="GO" id="GO:0016832">
    <property type="term" value="F:aldehyde-lyase activity"/>
    <property type="evidence" value="ECO:0007669"/>
    <property type="project" value="TreeGrafter"/>
</dbReference>
<dbReference type="Pfam" id="PF00596">
    <property type="entry name" value="Aldolase_II"/>
    <property type="match status" value="1"/>
</dbReference>
<evidence type="ECO:0000256" key="2">
    <source>
        <dbReference type="ARBA" id="ARBA00023239"/>
    </source>
</evidence>
<evidence type="ECO:0000256" key="1">
    <source>
        <dbReference type="ARBA" id="ARBA00022723"/>
    </source>
</evidence>
<dbReference type="RefSeq" id="WP_126005291.1">
    <property type="nucleotide sequence ID" value="NZ_QQYZ01000020.1"/>
</dbReference>
<dbReference type="GO" id="GO:0019323">
    <property type="term" value="P:pentose catabolic process"/>
    <property type="evidence" value="ECO:0007669"/>
    <property type="project" value="TreeGrafter"/>
</dbReference>